<comment type="pathway">
    <text evidence="8">Cell wall biogenesis; peptidoglycan biosynthesis.</text>
</comment>
<keyword evidence="6 8" id="KW-1133">Transmembrane helix</keyword>
<accession>A0A5C4IYH2</accession>
<evidence type="ECO:0000256" key="5">
    <source>
        <dbReference type="ARBA" id="ARBA00022984"/>
    </source>
</evidence>
<feature type="transmembrane region" description="Helical" evidence="8">
    <location>
        <begin position="468"/>
        <end position="488"/>
    </location>
</feature>
<comment type="caution">
    <text evidence="10">The sequence shown here is derived from an EMBL/GenBank/DDBJ whole genome shotgun (WGS) entry which is preliminary data.</text>
</comment>
<feature type="transmembrane region" description="Helical" evidence="8">
    <location>
        <begin position="83"/>
        <end position="106"/>
    </location>
</feature>
<keyword evidence="8" id="KW-0961">Cell wall biogenesis/degradation</keyword>
<feature type="transmembrane region" description="Helical" evidence="8">
    <location>
        <begin position="494"/>
        <end position="518"/>
    </location>
</feature>
<evidence type="ECO:0000256" key="4">
    <source>
        <dbReference type="ARBA" id="ARBA00022960"/>
    </source>
</evidence>
<feature type="transmembrane region" description="Helical" evidence="8">
    <location>
        <begin position="530"/>
        <end position="551"/>
    </location>
</feature>
<comment type="subcellular location">
    <subcellularLocation>
        <location evidence="1 8">Cell membrane</location>
        <topology evidence="1 8">Multi-pass membrane protein</topology>
    </subcellularLocation>
</comment>
<keyword evidence="4 8" id="KW-0133">Cell shape</keyword>
<evidence type="ECO:0000313" key="11">
    <source>
        <dbReference type="Proteomes" id="UP000309174"/>
    </source>
</evidence>
<feature type="transmembrane region" description="Helical" evidence="8">
    <location>
        <begin position="312"/>
        <end position="333"/>
    </location>
</feature>
<feature type="transmembrane region" description="Helical" evidence="8">
    <location>
        <begin position="118"/>
        <end position="137"/>
    </location>
</feature>
<dbReference type="PANTHER" id="PTHR47019">
    <property type="entry name" value="LIPID II FLIPPASE MURJ"/>
    <property type="match status" value="1"/>
</dbReference>
<dbReference type="PANTHER" id="PTHR47019:SF1">
    <property type="entry name" value="LIPID II FLIPPASE MURJ"/>
    <property type="match status" value="1"/>
</dbReference>
<keyword evidence="7 8" id="KW-0472">Membrane</keyword>
<keyword evidence="8" id="KW-0813">Transport</keyword>
<dbReference type="GO" id="GO:0015648">
    <property type="term" value="F:lipid-linked peptidoglycan transporter activity"/>
    <property type="evidence" value="ECO:0007669"/>
    <property type="project" value="UniProtKB-UniRule"/>
</dbReference>
<keyword evidence="2 8" id="KW-1003">Cell membrane</keyword>
<proteinExistence type="inferred from homology"/>
<dbReference type="HAMAP" id="MF_02078">
    <property type="entry name" value="MurJ_MviN"/>
    <property type="match status" value="1"/>
</dbReference>
<feature type="transmembrane region" description="Helical" evidence="8">
    <location>
        <begin position="230"/>
        <end position="249"/>
    </location>
</feature>
<comment type="similarity">
    <text evidence="8">Belongs to the MurJ/MviN family.</text>
</comment>
<keyword evidence="3 8" id="KW-0812">Transmembrane</keyword>
<protein>
    <recommendedName>
        <fullName evidence="8">Probable lipid II flippase MurJ</fullName>
    </recommendedName>
</protein>
<dbReference type="NCBIfam" id="TIGR01695">
    <property type="entry name" value="murJ_mviN"/>
    <property type="match status" value="1"/>
</dbReference>
<dbReference type="PRINTS" id="PR01806">
    <property type="entry name" value="VIRFACTRMVIN"/>
</dbReference>
<dbReference type="GO" id="GO:0008360">
    <property type="term" value="P:regulation of cell shape"/>
    <property type="evidence" value="ECO:0007669"/>
    <property type="project" value="UniProtKB-KW"/>
</dbReference>
<feature type="transmembrane region" description="Helical" evidence="8">
    <location>
        <begin position="353"/>
        <end position="373"/>
    </location>
</feature>
<feature type="transmembrane region" description="Helical" evidence="8">
    <location>
        <begin position="157"/>
        <end position="177"/>
    </location>
</feature>
<comment type="function">
    <text evidence="8">Involved in peptidoglycan biosynthesis. Transports lipid-linked peptidoglycan precursors from the inner to the outer leaflet of the cytoplasmic membrane.</text>
</comment>
<feature type="transmembrane region" description="Helical" evidence="8">
    <location>
        <begin position="192"/>
        <end position="218"/>
    </location>
</feature>
<keyword evidence="5 8" id="KW-0573">Peptidoglycan synthesis</keyword>
<dbReference type="InterPro" id="IPR004268">
    <property type="entry name" value="MurJ"/>
</dbReference>
<feature type="region of interest" description="Disordered" evidence="9">
    <location>
        <begin position="43"/>
        <end position="66"/>
    </location>
</feature>
<dbReference type="Proteomes" id="UP000309174">
    <property type="component" value="Unassembled WGS sequence"/>
</dbReference>
<dbReference type="AlphaFoldDB" id="A0A5C4IYH2"/>
<dbReference type="GO" id="GO:0034204">
    <property type="term" value="P:lipid translocation"/>
    <property type="evidence" value="ECO:0007669"/>
    <property type="project" value="TreeGrafter"/>
</dbReference>
<name>A0A5C4IYH2_9ACTN</name>
<sequence>MPPGAGNLAAETAIDIPAPGGALGGGLGAGGGGLGAGGAETVVDAVPGSAGPPDTGAPSGGEGGKGASGGILRSGAIMAVGTLASRITGFLRTAVIVAALGTGLLANAYNTANTIPNQIYDLLLGGILTSVVVPLLVRAKERDRAYGERYEQRVFTLAVIGLGVLTVVSVLCAPLFIDVLAGSYTGDQRRVAILFAQFFLPQIFFYGVGAFAGAILNTRGSFGAPMWAPVLNNLVVIAVGGAFLAVTTGRVDPTTITDGQLMLLSIGTTGGIVLQTLALWPSLRRVGFRWRPRLDFQHGEIGEVARMAGWTLLYVVAAQAGFAVVTALANRAGNLAVEEGLGEGYGYTPYFNAYQLFQLPYAIVGVSVITALLPRMSRFAAEGKTADVRAAFSSGLRLSSVIIMPAAALMLVLGPEITTVLFAHGNTSADDALVIARVMQMFAIALVPFSTYQLMLRVFYAHGDTRTPALIGVVSVTSNIIMAFTAYNALGVKWIVVGIAGGFAVTNTVGALTCWLVLRHKLGGIDGRRIVGGHLKLLVAIWPLVGFAYATHTVADAVGDTGTLFPALVTLAVGSAGGGLLYLVFAKLMRVDEVQAVIATFARKLPGR</sequence>
<organism evidence="10 11">
    <name type="scientific">Actinomadura soli</name>
    <dbReference type="NCBI Taxonomy" id="2508997"/>
    <lineage>
        <taxon>Bacteria</taxon>
        <taxon>Bacillati</taxon>
        <taxon>Actinomycetota</taxon>
        <taxon>Actinomycetes</taxon>
        <taxon>Streptosporangiales</taxon>
        <taxon>Thermomonosporaceae</taxon>
        <taxon>Actinomadura</taxon>
    </lineage>
</organism>
<dbReference type="OrthoDB" id="9786339at2"/>
<dbReference type="Pfam" id="PF03023">
    <property type="entry name" value="MurJ"/>
    <property type="match status" value="1"/>
</dbReference>
<dbReference type="UniPathway" id="UPA00219"/>
<feature type="transmembrane region" description="Helical" evidence="8">
    <location>
        <begin position="394"/>
        <end position="414"/>
    </location>
</feature>
<dbReference type="EMBL" id="VCKW01000480">
    <property type="protein sequence ID" value="TMQ84306.1"/>
    <property type="molecule type" value="Genomic_DNA"/>
</dbReference>
<dbReference type="CDD" id="cd13123">
    <property type="entry name" value="MATE_MurJ_like"/>
    <property type="match status" value="1"/>
</dbReference>
<reference evidence="10 11" key="1">
    <citation type="submission" date="2019-05" db="EMBL/GenBank/DDBJ databases">
        <title>Draft genome sequence of Actinomadura sp. 14C53.</title>
        <authorList>
            <person name="Saricaoglu S."/>
            <person name="Isik K."/>
        </authorList>
    </citation>
    <scope>NUCLEOTIDE SEQUENCE [LARGE SCALE GENOMIC DNA]</scope>
    <source>
        <strain evidence="10 11">14C53</strain>
    </source>
</reference>
<dbReference type="GO" id="GO:0071555">
    <property type="term" value="P:cell wall organization"/>
    <property type="evidence" value="ECO:0007669"/>
    <property type="project" value="UniProtKB-KW"/>
</dbReference>
<evidence type="ECO:0000256" key="6">
    <source>
        <dbReference type="ARBA" id="ARBA00022989"/>
    </source>
</evidence>
<feature type="transmembrane region" description="Helical" evidence="8">
    <location>
        <begin position="261"/>
        <end position="283"/>
    </location>
</feature>
<evidence type="ECO:0000256" key="9">
    <source>
        <dbReference type="SAM" id="MobiDB-lite"/>
    </source>
</evidence>
<evidence type="ECO:0000256" key="2">
    <source>
        <dbReference type="ARBA" id="ARBA00022475"/>
    </source>
</evidence>
<evidence type="ECO:0000256" key="7">
    <source>
        <dbReference type="ARBA" id="ARBA00023136"/>
    </source>
</evidence>
<evidence type="ECO:0000313" key="10">
    <source>
        <dbReference type="EMBL" id="TMQ84306.1"/>
    </source>
</evidence>
<evidence type="ECO:0000256" key="8">
    <source>
        <dbReference type="HAMAP-Rule" id="MF_02078"/>
    </source>
</evidence>
<dbReference type="GO" id="GO:0009252">
    <property type="term" value="P:peptidoglycan biosynthetic process"/>
    <property type="evidence" value="ECO:0007669"/>
    <property type="project" value="UniProtKB-UniRule"/>
</dbReference>
<feature type="transmembrane region" description="Helical" evidence="8">
    <location>
        <begin position="563"/>
        <end position="585"/>
    </location>
</feature>
<feature type="transmembrane region" description="Helical" evidence="8">
    <location>
        <begin position="434"/>
        <end position="456"/>
    </location>
</feature>
<dbReference type="InterPro" id="IPR051050">
    <property type="entry name" value="Lipid_II_flippase_MurJ/MviN"/>
</dbReference>
<evidence type="ECO:0000256" key="1">
    <source>
        <dbReference type="ARBA" id="ARBA00004651"/>
    </source>
</evidence>
<keyword evidence="11" id="KW-1185">Reference proteome</keyword>
<gene>
    <name evidence="8 10" type="primary">murJ</name>
    <name evidence="10" type="ORF">ETD83_40905</name>
</gene>
<dbReference type="GO" id="GO:0005886">
    <property type="term" value="C:plasma membrane"/>
    <property type="evidence" value="ECO:0007669"/>
    <property type="project" value="UniProtKB-SubCell"/>
</dbReference>
<evidence type="ECO:0000256" key="3">
    <source>
        <dbReference type="ARBA" id="ARBA00022692"/>
    </source>
</evidence>